<keyword evidence="2" id="KW-0378">Hydrolase</keyword>
<dbReference type="PRINTS" id="PR01576">
    <property type="entry name" value="PDEFORMYLASE"/>
</dbReference>
<comment type="cofactor">
    <cofactor evidence="2">
        <name>Fe(2+)</name>
        <dbReference type="ChEBI" id="CHEBI:29033"/>
    </cofactor>
    <text evidence="2">Binds 1 Fe(2+) ion.</text>
</comment>
<evidence type="ECO:0000256" key="1">
    <source>
        <dbReference type="ARBA" id="ARBA00010759"/>
    </source>
</evidence>
<evidence type="ECO:0000313" key="4">
    <source>
        <dbReference type="Proteomes" id="UP000034320"/>
    </source>
</evidence>
<feature type="binding site" evidence="2">
    <location>
        <position position="158"/>
    </location>
    <ligand>
        <name>Fe cation</name>
        <dbReference type="ChEBI" id="CHEBI:24875"/>
    </ligand>
</feature>
<name>A0A0G1BNX7_9BACT</name>
<keyword evidence="2" id="KW-0479">Metal-binding</keyword>
<dbReference type="GO" id="GO:0006412">
    <property type="term" value="P:translation"/>
    <property type="evidence" value="ECO:0007669"/>
    <property type="project" value="UniProtKB-UniRule"/>
</dbReference>
<dbReference type="AlphaFoldDB" id="A0A0G1BNX7"/>
<keyword evidence="2" id="KW-0408">Iron</keyword>
<dbReference type="PANTHER" id="PTHR10458:SF22">
    <property type="entry name" value="PEPTIDE DEFORMYLASE"/>
    <property type="match status" value="1"/>
</dbReference>
<dbReference type="GO" id="GO:0042586">
    <property type="term" value="F:peptide deformylase activity"/>
    <property type="evidence" value="ECO:0007669"/>
    <property type="project" value="UniProtKB-UniRule"/>
</dbReference>
<dbReference type="EMBL" id="LCDD01000001">
    <property type="protein sequence ID" value="KKS47986.1"/>
    <property type="molecule type" value="Genomic_DNA"/>
</dbReference>
<feature type="binding site" evidence="2">
    <location>
        <position position="116"/>
    </location>
    <ligand>
        <name>Fe cation</name>
        <dbReference type="ChEBI" id="CHEBI:24875"/>
    </ligand>
</feature>
<dbReference type="Pfam" id="PF01327">
    <property type="entry name" value="Pep_deformylase"/>
    <property type="match status" value="1"/>
</dbReference>
<dbReference type="EC" id="3.5.1.88" evidence="2"/>
<organism evidence="3 4">
    <name type="scientific">Candidatus Gottesmanbacteria bacterium GW2011_GWA2_42_18</name>
    <dbReference type="NCBI Taxonomy" id="1618442"/>
    <lineage>
        <taxon>Bacteria</taxon>
        <taxon>Candidatus Gottesmaniibacteriota</taxon>
    </lineage>
</organism>
<protein>
    <recommendedName>
        <fullName evidence="2">Peptide deformylase</fullName>
        <shortName evidence="2">PDF</shortName>
        <ecNumber evidence="2">3.5.1.88</ecNumber>
    </recommendedName>
    <alternativeName>
        <fullName evidence="2">Polypeptide deformylase</fullName>
    </alternativeName>
</protein>
<comment type="caution">
    <text evidence="3">The sequence shown here is derived from an EMBL/GenBank/DDBJ whole genome shotgun (WGS) entry which is preliminary data.</text>
</comment>
<dbReference type="InterPro" id="IPR023635">
    <property type="entry name" value="Peptide_deformylase"/>
</dbReference>
<proteinExistence type="inferred from homology"/>
<accession>A0A0G1BNX7</accession>
<comment type="similarity">
    <text evidence="1 2">Belongs to the polypeptide deformylase family.</text>
</comment>
<dbReference type="SUPFAM" id="SSF56420">
    <property type="entry name" value="Peptide deformylase"/>
    <property type="match status" value="1"/>
</dbReference>
<dbReference type="PATRIC" id="fig|1618442.3.peg.18"/>
<gene>
    <name evidence="2" type="primary">def</name>
    <name evidence="3" type="ORF">UV09_C0001G0018</name>
</gene>
<dbReference type="PANTHER" id="PTHR10458">
    <property type="entry name" value="PEPTIDE DEFORMYLASE"/>
    <property type="match status" value="1"/>
</dbReference>
<feature type="binding site" evidence="2">
    <location>
        <position position="162"/>
    </location>
    <ligand>
        <name>Fe cation</name>
        <dbReference type="ChEBI" id="CHEBI:24875"/>
    </ligand>
</feature>
<feature type="active site" evidence="2">
    <location>
        <position position="159"/>
    </location>
</feature>
<dbReference type="CDD" id="cd00487">
    <property type="entry name" value="Pep_deformylase"/>
    <property type="match status" value="1"/>
</dbReference>
<keyword evidence="2" id="KW-0648">Protein biosynthesis</keyword>
<dbReference type="GO" id="GO:0046872">
    <property type="term" value="F:metal ion binding"/>
    <property type="evidence" value="ECO:0007669"/>
    <property type="project" value="UniProtKB-KW"/>
</dbReference>
<dbReference type="HAMAP" id="MF_00163">
    <property type="entry name" value="Pep_deformylase"/>
    <property type="match status" value="1"/>
</dbReference>
<dbReference type="Proteomes" id="UP000034320">
    <property type="component" value="Unassembled WGS sequence"/>
</dbReference>
<dbReference type="NCBIfam" id="NF001159">
    <property type="entry name" value="PRK00150.1-3"/>
    <property type="match status" value="1"/>
</dbReference>
<evidence type="ECO:0000313" key="3">
    <source>
        <dbReference type="EMBL" id="KKS47986.1"/>
    </source>
</evidence>
<evidence type="ECO:0000256" key="2">
    <source>
        <dbReference type="HAMAP-Rule" id="MF_00163"/>
    </source>
</evidence>
<reference evidence="3 4" key="1">
    <citation type="journal article" date="2015" name="Nature">
        <title>rRNA introns, odd ribosomes, and small enigmatic genomes across a large radiation of phyla.</title>
        <authorList>
            <person name="Brown C.T."/>
            <person name="Hug L.A."/>
            <person name="Thomas B.C."/>
            <person name="Sharon I."/>
            <person name="Castelle C.J."/>
            <person name="Singh A."/>
            <person name="Wilkins M.J."/>
            <person name="Williams K.H."/>
            <person name="Banfield J.F."/>
        </authorList>
    </citation>
    <scope>NUCLEOTIDE SEQUENCE [LARGE SCALE GENOMIC DNA]</scope>
</reference>
<sequence length="197" mass="22050">MIVHVPDPVLTLPSKTIGQIDKKILDVVSQMKRTLIEKDNPKGVGLAAVQIGIPLKIFIAKPEENSEMDVFINPEIIEYSKNLAEIERPASAAPPAKPLATHGKASASKEKKLEGCLSIPNVWGYLKRPKTVKLKYLDINGQTQTKVFSGFMATIVQHETDHLNGILFTQRVLEQKQKLYRIEDDEKGEEKLIELEI</sequence>
<comment type="function">
    <text evidence="2">Removes the formyl group from the N-terminal Met of newly synthesized proteins. Requires at least a dipeptide for an efficient rate of reaction. N-terminal L-methionine is a prerequisite for activity but the enzyme has broad specificity at other positions.</text>
</comment>
<comment type="catalytic activity">
    <reaction evidence="2">
        <text>N-terminal N-formyl-L-methionyl-[peptide] + H2O = N-terminal L-methionyl-[peptide] + formate</text>
        <dbReference type="Rhea" id="RHEA:24420"/>
        <dbReference type="Rhea" id="RHEA-COMP:10639"/>
        <dbReference type="Rhea" id="RHEA-COMP:10640"/>
        <dbReference type="ChEBI" id="CHEBI:15377"/>
        <dbReference type="ChEBI" id="CHEBI:15740"/>
        <dbReference type="ChEBI" id="CHEBI:49298"/>
        <dbReference type="ChEBI" id="CHEBI:64731"/>
        <dbReference type="EC" id="3.5.1.88"/>
    </reaction>
</comment>
<dbReference type="InterPro" id="IPR036821">
    <property type="entry name" value="Peptide_deformylase_sf"/>
</dbReference>
<dbReference type="PIRSF" id="PIRSF004749">
    <property type="entry name" value="Pep_def"/>
    <property type="match status" value="1"/>
</dbReference>
<dbReference type="Gene3D" id="3.90.45.10">
    <property type="entry name" value="Peptide deformylase"/>
    <property type="match status" value="1"/>
</dbReference>